<dbReference type="FunFam" id="3.30.200.20:FF:000770">
    <property type="entry name" value="SRSF protein kinase 2"/>
    <property type="match status" value="1"/>
</dbReference>
<feature type="compositionally biased region" description="Low complexity" evidence="10">
    <location>
        <begin position="542"/>
        <end position="560"/>
    </location>
</feature>
<comment type="catalytic activity">
    <reaction evidence="7">
        <text>L-threonyl-[protein] + ATP = O-phospho-L-threonyl-[protein] + ADP + H(+)</text>
        <dbReference type="Rhea" id="RHEA:46608"/>
        <dbReference type="Rhea" id="RHEA-COMP:11060"/>
        <dbReference type="Rhea" id="RHEA-COMP:11605"/>
        <dbReference type="ChEBI" id="CHEBI:15378"/>
        <dbReference type="ChEBI" id="CHEBI:30013"/>
        <dbReference type="ChEBI" id="CHEBI:30616"/>
        <dbReference type="ChEBI" id="CHEBI:61977"/>
        <dbReference type="ChEBI" id="CHEBI:456216"/>
        <dbReference type="EC" id="2.7.11.1"/>
    </reaction>
</comment>
<feature type="compositionally biased region" description="Low complexity" evidence="10">
    <location>
        <begin position="660"/>
        <end position="676"/>
    </location>
</feature>
<feature type="compositionally biased region" description="Gly residues" evidence="10">
    <location>
        <begin position="256"/>
        <end position="268"/>
    </location>
</feature>
<feature type="compositionally biased region" description="Low complexity" evidence="10">
    <location>
        <begin position="632"/>
        <end position="641"/>
    </location>
</feature>
<evidence type="ECO:0000256" key="3">
    <source>
        <dbReference type="ARBA" id="ARBA00022679"/>
    </source>
</evidence>
<dbReference type="Gene3D" id="3.30.200.20">
    <property type="entry name" value="Phosphorylase Kinase, domain 1"/>
    <property type="match status" value="1"/>
</dbReference>
<keyword evidence="6 9" id="KW-0067">ATP-binding</keyword>
<dbReference type="EC" id="2.7.11.1" evidence="1"/>
<gene>
    <name evidence="12" type="primary">SRPK3</name>
    <name evidence="12" type="ORF">TSPGSL018_6929</name>
</gene>
<feature type="compositionally biased region" description="Low complexity" evidence="10">
    <location>
        <begin position="269"/>
        <end position="290"/>
    </location>
</feature>
<organism evidence="12">
    <name type="scientific">Tetraselmis sp. GSL018</name>
    <dbReference type="NCBI Taxonomy" id="582737"/>
    <lineage>
        <taxon>Eukaryota</taxon>
        <taxon>Viridiplantae</taxon>
        <taxon>Chlorophyta</taxon>
        <taxon>core chlorophytes</taxon>
        <taxon>Chlorodendrophyceae</taxon>
        <taxon>Chlorodendrales</taxon>
        <taxon>Chlorodendraceae</taxon>
        <taxon>Tetraselmis</taxon>
    </lineage>
</organism>
<feature type="compositionally biased region" description="Basic and acidic residues" evidence="10">
    <location>
        <begin position="571"/>
        <end position="584"/>
    </location>
</feature>
<dbReference type="CDD" id="cd14136">
    <property type="entry name" value="STKc_SRPK"/>
    <property type="match status" value="1"/>
</dbReference>
<dbReference type="InterPro" id="IPR008271">
    <property type="entry name" value="Ser/Thr_kinase_AS"/>
</dbReference>
<dbReference type="InterPro" id="IPR011009">
    <property type="entry name" value="Kinase-like_dom_sf"/>
</dbReference>
<reference evidence="12" key="1">
    <citation type="submission" date="2014-05" db="EMBL/GenBank/DDBJ databases">
        <title>The transcriptome of the halophilic microalga Tetraselmis sp. GSL018 isolated from the Great Salt Lake, Utah.</title>
        <authorList>
            <person name="Jinkerson R.E."/>
            <person name="D'Adamo S."/>
            <person name="Posewitz M.C."/>
        </authorList>
    </citation>
    <scope>NUCLEOTIDE SEQUENCE</scope>
    <source>
        <strain evidence="12">GSL018</strain>
    </source>
</reference>
<feature type="domain" description="Protein kinase" evidence="11">
    <location>
        <begin position="78"/>
        <end position="536"/>
    </location>
</feature>
<dbReference type="AlphaFoldDB" id="A0A061SC61"/>
<feature type="binding site" evidence="9">
    <location>
        <position position="107"/>
    </location>
    <ligand>
        <name>ATP</name>
        <dbReference type="ChEBI" id="CHEBI:30616"/>
    </ligand>
</feature>
<evidence type="ECO:0000256" key="9">
    <source>
        <dbReference type="PROSITE-ProRule" id="PRU10141"/>
    </source>
</evidence>
<evidence type="ECO:0000256" key="10">
    <source>
        <dbReference type="SAM" id="MobiDB-lite"/>
    </source>
</evidence>
<keyword evidence="2" id="KW-0723">Serine/threonine-protein kinase</keyword>
<feature type="compositionally biased region" description="Basic residues" evidence="10">
    <location>
        <begin position="314"/>
        <end position="325"/>
    </location>
</feature>
<dbReference type="InterPro" id="IPR000719">
    <property type="entry name" value="Prot_kinase_dom"/>
</dbReference>
<dbReference type="InterPro" id="IPR017441">
    <property type="entry name" value="Protein_kinase_ATP_BS"/>
</dbReference>
<feature type="compositionally biased region" description="Gly residues" evidence="10">
    <location>
        <begin position="338"/>
        <end position="348"/>
    </location>
</feature>
<evidence type="ECO:0000259" key="11">
    <source>
        <dbReference type="PROSITE" id="PS50011"/>
    </source>
</evidence>
<dbReference type="GO" id="GO:0000245">
    <property type="term" value="P:spliceosomal complex assembly"/>
    <property type="evidence" value="ECO:0007669"/>
    <property type="project" value="TreeGrafter"/>
</dbReference>
<feature type="region of interest" description="Disordered" evidence="10">
    <location>
        <begin position="1"/>
        <end position="63"/>
    </location>
</feature>
<keyword evidence="5 12" id="KW-0418">Kinase</keyword>
<proteinExistence type="predicted"/>
<dbReference type="PROSITE" id="PS50011">
    <property type="entry name" value="PROTEIN_KINASE_DOM"/>
    <property type="match status" value="1"/>
</dbReference>
<evidence type="ECO:0000256" key="4">
    <source>
        <dbReference type="ARBA" id="ARBA00022741"/>
    </source>
</evidence>
<dbReference type="PANTHER" id="PTHR47634:SF9">
    <property type="entry name" value="PROTEIN KINASE DOMAIN-CONTAINING PROTEIN-RELATED"/>
    <property type="match status" value="1"/>
</dbReference>
<dbReference type="PANTHER" id="PTHR47634">
    <property type="entry name" value="PROTEIN KINASE DOMAIN-CONTAINING PROTEIN-RELATED"/>
    <property type="match status" value="1"/>
</dbReference>
<dbReference type="GO" id="GO:0004674">
    <property type="term" value="F:protein serine/threonine kinase activity"/>
    <property type="evidence" value="ECO:0007669"/>
    <property type="project" value="UniProtKB-KW"/>
</dbReference>
<name>A0A061SC61_9CHLO</name>
<evidence type="ECO:0000256" key="1">
    <source>
        <dbReference type="ARBA" id="ARBA00012513"/>
    </source>
</evidence>
<feature type="compositionally biased region" description="Low complexity" evidence="10">
    <location>
        <begin position="228"/>
        <end position="240"/>
    </location>
</feature>
<feature type="compositionally biased region" description="Basic and acidic residues" evidence="10">
    <location>
        <begin position="593"/>
        <end position="618"/>
    </location>
</feature>
<dbReference type="FunFam" id="1.10.510.10:FF:000339">
    <property type="entry name" value="Serine/threonine-protein kinase SRPK-like protein"/>
    <property type="match status" value="1"/>
</dbReference>
<dbReference type="EMBL" id="GBEZ01003239">
    <property type="protein sequence ID" value="JAC81883.1"/>
    <property type="molecule type" value="Transcribed_RNA"/>
</dbReference>
<dbReference type="InterPro" id="IPR051334">
    <property type="entry name" value="SRPK"/>
</dbReference>
<dbReference type="SMART" id="SM00220">
    <property type="entry name" value="S_TKc"/>
    <property type="match status" value="1"/>
</dbReference>
<feature type="non-terminal residue" evidence="12">
    <location>
        <position position="761"/>
    </location>
</feature>
<feature type="region of interest" description="Disordered" evidence="10">
    <location>
        <begin position="536"/>
        <end position="679"/>
    </location>
</feature>
<feature type="region of interest" description="Disordered" evidence="10">
    <location>
        <begin position="716"/>
        <end position="740"/>
    </location>
</feature>
<evidence type="ECO:0000313" key="12">
    <source>
        <dbReference type="EMBL" id="JAC81883.1"/>
    </source>
</evidence>
<evidence type="ECO:0000256" key="6">
    <source>
        <dbReference type="ARBA" id="ARBA00022840"/>
    </source>
</evidence>
<comment type="catalytic activity">
    <reaction evidence="8">
        <text>L-seryl-[protein] + ATP = O-phospho-L-seryl-[protein] + ADP + H(+)</text>
        <dbReference type="Rhea" id="RHEA:17989"/>
        <dbReference type="Rhea" id="RHEA-COMP:9863"/>
        <dbReference type="Rhea" id="RHEA-COMP:11604"/>
        <dbReference type="ChEBI" id="CHEBI:15378"/>
        <dbReference type="ChEBI" id="CHEBI:29999"/>
        <dbReference type="ChEBI" id="CHEBI:30616"/>
        <dbReference type="ChEBI" id="CHEBI:83421"/>
        <dbReference type="ChEBI" id="CHEBI:456216"/>
        <dbReference type="EC" id="2.7.11.1"/>
    </reaction>
</comment>
<evidence type="ECO:0000256" key="8">
    <source>
        <dbReference type="ARBA" id="ARBA00048679"/>
    </source>
</evidence>
<dbReference type="PROSITE" id="PS00108">
    <property type="entry name" value="PROTEIN_KINASE_ST"/>
    <property type="match status" value="1"/>
</dbReference>
<keyword evidence="3" id="KW-0808">Transferase</keyword>
<dbReference type="GO" id="GO:0005524">
    <property type="term" value="F:ATP binding"/>
    <property type="evidence" value="ECO:0007669"/>
    <property type="project" value="UniProtKB-UniRule"/>
</dbReference>
<evidence type="ECO:0000256" key="5">
    <source>
        <dbReference type="ARBA" id="ARBA00022777"/>
    </source>
</evidence>
<accession>A0A061SC61</accession>
<evidence type="ECO:0000256" key="2">
    <source>
        <dbReference type="ARBA" id="ARBA00022527"/>
    </source>
</evidence>
<dbReference type="PROSITE" id="PS00107">
    <property type="entry name" value="PROTEIN_KINASE_ATP"/>
    <property type="match status" value="1"/>
</dbReference>
<protein>
    <recommendedName>
        <fullName evidence="1">non-specific serine/threonine protein kinase</fullName>
        <ecNumber evidence="1">2.7.11.1</ecNumber>
    </recommendedName>
</protein>
<dbReference type="GO" id="GO:0050684">
    <property type="term" value="P:regulation of mRNA processing"/>
    <property type="evidence" value="ECO:0007669"/>
    <property type="project" value="TreeGrafter"/>
</dbReference>
<dbReference type="Gene3D" id="1.10.510.10">
    <property type="entry name" value="Transferase(Phosphotransferase) domain 1"/>
    <property type="match status" value="1"/>
</dbReference>
<keyword evidence="4 9" id="KW-0547">Nucleotide-binding</keyword>
<evidence type="ECO:0000256" key="7">
    <source>
        <dbReference type="ARBA" id="ARBA00047899"/>
    </source>
</evidence>
<dbReference type="SUPFAM" id="SSF56112">
    <property type="entry name" value="Protein kinase-like (PK-like)"/>
    <property type="match status" value="1"/>
</dbReference>
<dbReference type="Pfam" id="PF00069">
    <property type="entry name" value="Pkinase"/>
    <property type="match status" value="2"/>
</dbReference>
<feature type="region of interest" description="Disordered" evidence="10">
    <location>
        <begin position="228"/>
        <end position="359"/>
    </location>
</feature>
<sequence>MAPGVKISGKNKKKNPKKGLSASQSLALKNKGVEKPSDSDVESGGSVLSESEDEGAEGYKKGGYHPVQIGEKYKDGRYTVLKKLGWGHFSTVWLVHDGEGGRHAAMKVQKSAPHYTDAAKDEIELLEAIRDRDADGRGCCVHLLDAFPHRGPHGLHMCMVFEALGDNLLSLIKRFHYRGLPIPLVRRIARDTLRGLDYLHRTCGIVHTDLKPENIMLTLPMVGRGMTACTAPPSSTAAASQEPEGDNEQQHPPAGTGDGQGEDSGAGEGPAEAEGAPARGAAGLPGVAAESEVEEAPVGDSPAPAPVPAQLTKNQRKKLKKKQRKAQCMDGEVQTAGRTGGADSGGRGPSALPAAGAVDDRARLDPSEEDWSAWECKIVDFGNACWHDKPLTTDIQTRQYRCPEALLGTKYGTSADMWSLACIVFELVTGDLLFEPRAGERYSRDEDHLALFMELLGRMPRKIALSGRYSKEYFNRQGELRSIKKLRFWSLDAVLNEKYHMPLEEARFLASFLLPMLEYAPENRATAQESLEHPWLNEPDEAAGSPAPAAAAPEGSAFAAVDESGGAEAPRQSRAEQPEAEKPPRSLSPERGGGADHGPRKPGRPRDAARAGGRRGERLAPGLTPLPCQGDAPASTSAPLSAPLPLPQPREGWGGGGATAGPPSLPLLRRSGLSAGPIQPAPGPRALIRALLAAPIPLASCLGENGVCVGAPPAPLSPLRRYGGRPKVRSGSCASKGGVTSLPCALLSRLPPSSVSNQGKA</sequence>